<evidence type="ECO:0000256" key="4">
    <source>
        <dbReference type="ARBA" id="ARBA00022643"/>
    </source>
</evidence>
<evidence type="ECO:0000256" key="7">
    <source>
        <dbReference type="ARBA" id="ARBA00022741"/>
    </source>
</evidence>
<keyword evidence="5" id="KW-0808">Transferase</keyword>
<protein>
    <recommendedName>
        <fullName evidence="2">FAD synthase</fullName>
        <ecNumber evidence="2">2.7.7.2</ecNumber>
    </recommendedName>
    <alternativeName>
        <fullName evidence="10">FAD pyrophosphorylase</fullName>
    </alternativeName>
    <alternativeName>
        <fullName evidence="11">FMN adenylyltransferase</fullName>
    </alternativeName>
</protein>
<comment type="catalytic activity">
    <reaction evidence="12">
        <text>FMN + ATP + H(+) = FAD + diphosphate</text>
        <dbReference type="Rhea" id="RHEA:17237"/>
        <dbReference type="ChEBI" id="CHEBI:15378"/>
        <dbReference type="ChEBI" id="CHEBI:30616"/>
        <dbReference type="ChEBI" id="CHEBI:33019"/>
        <dbReference type="ChEBI" id="CHEBI:57692"/>
        <dbReference type="ChEBI" id="CHEBI:58210"/>
        <dbReference type="EC" id="2.7.7.2"/>
    </reaction>
</comment>
<dbReference type="GO" id="GO:0006747">
    <property type="term" value="P:FAD biosynthetic process"/>
    <property type="evidence" value="ECO:0007669"/>
    <property type="project" value="TreeGrafter"/>
</dbReference>
<keyword evidence="6" id="KW-0548">Nucleotidyltransferase</keyword>
<dbReference type="InterPro" id="IPR014729">
    <property type="entry name" value="Rossmann-like_a/b/a_fold"/>
</dbReference>
<dbReference type="OrthoDB" id="270728at2759"/>
<dbReference type="EMBL" id="AZHF01000002">
    <property type="protein sequence ID" value="OAA79212.1"/>
    <property type="molecule type" value="Genomic_DNA"/>
</dbReference>
<feature type="domain" description="Phosphoadenosine phosphosulphate reductase" evidence="13">
    <location>
        <begin position="162"/>
        <end position="239"/>
    </location>
</feature>
<evidence type="ECO:0000256" key="10">
    <source>
        <dbReference type="ARBA" id="ARBA00031145"/>
    </source>
</evidence>
<dbReference type="GO" id="GO:0003919">
    <property type="term" value="F:FMN adenylyltransferase activity"/>
    <property type="evidence" value="ECO:0007669"/>
    <property type="project" value="UniProtKB-EC"/>
</dbReference>
<reference evidence="14 15" key="1">
    <citation type="journal article" date="2016" name="Genome Biol. Evol.">
        <title>Divergent and convergent evolution of fungal pathogenicity.</title>
        <authorList>
            <person name="Shang Y."/>
            <person name="Xiao G."/>
            <person name="Zheng P."/>
            <person name="Cen K."/>
            <person name="Zhan S."/>
            <person name="Wang C."/>
        </authorList>
    </citation>
    <scope>NUCLEOTIDE SEQUENCE [LARGE SCALE GENOMIC DNA]</scope>
    <source>
        <strain evidence="14 15">RCEF 1005</strain>
    </source>
</reference>
<evidence type="ECO:0000259" key="13">
    <source>
        <dbReference type="Pfam" id="PF01507"/>
    </source>
</evidence>
<dbReference type="Pfam" id="PF01507">
    <property type="entry name" value="PAPS_reduct"/>
    <property type="match status" value="2"/>
</dbReference>
<evidence type="ECO:0000256" key="3">
    <source>
        <dbReference type="ARBA" id="ARBA00022630"/>
    </source>
</evidence>
<evidence type="ECO:0000256" key="11">
    <source>
        <dbReference type="ARBA" id="ARBA00031871"/>
    </source>
</evidence>
<keyword evidence="3" id="KW-0285">Flavoprotein</keyword>
<keyword evidence="7" id="KW-0547">Nucleotide-binding</keyword>
<dbReference type="InterPro" id="IPR002500">
    <property type="entry name" value="PAPS_reduct_dom"/>
</dbReference>
<comment type="pathway">
    <text evidence="1">Cofactor biosynthesis; FAD biosynthesis; FAD from FMN: step 1/1.</text>
</comment>
<dbReference type="AlphaFoldDB" id="A0A162K875"/>
<dbReference type="CDD" id="cd23948">
    <property type="entry name" value="FAD_synthase"/>
    <property type="match status" value="1"/>
</dbReference>
<keyword evidence="8" id="KW-0274">FAD</keyword>
<dbReference type="PANTHER" id="PTHR23293">
    <property type="entry name" value="FAD SYNTHETASE-RELATED FMN ADENYLYLTRANSFERASE"/>
    <property type="match status" value="1"/>
</dbReference>
<feature type="domain" description="Phosphoadenosine phosphosulphate reductase" evidence="13">
    <location>
        <begin position="72"/>
        <end position="150"/>
    </location>
</feature>
<organism evidence="14 15">
    <name type="scientific">Akanthomyces lecanii RCEF 1005</name>
    <dbReference type="NCBI Taxonomy" id="1081108"/>
    <lineage>
        <taxon>Eukaryota</taxon>
        <taxon>Fungi</taxon>
        <taxon>Dikarya</taxon>
        <taxon>Ascomycota</taxon>
        <taxon>Pezizomycotina</taxon>
        <taxon>Sordariomycetes</taxon>
        <taxon>Hypocreomycetidae</taxon>
        <taxon>Hypocreales</taxon>
        <taxon>Cordycipitaceae</taxon>
        <taxon>Akanthomyces</taxon>
        <taxon>Cordyceps confragosa</taxon>
    </lineage>
</organism>
<evidence type="ECO:0000256" key="5">
    <source>
        <dbReference type="ARBA" id="ARBA00022679"/>
    </source>
</evidence>
<dbReference type="STRING" id="1081108.A0A162K875"/>
<comment type="caution">
    <text evidence="14">The sequence shown here is derived from an EMBL/GenBank/DDBJ whole genome shotgun (WGS) entry which is preliminary data.</text>
</comment>
<evidence type="ECO:0000256" key="12">
    <source>
        <dbReference type="ARBA" id="ARBA00049494"/>
    </source>
</evidence>
<evidence type="ECO:0000313" key="15">
    <source>
        <dbReference type="Proteomes" id="UP000076881"/>
    </source>
</evidence>
<keyword evidence="9" id="KW-0067">ATP-binding</keyword>
<keyword evidence="15" id="KW-1185">Reference proteome</keyword>
<evidence type="ECO:0000256" key="9">
    <source>
        <dbReference type="ARBA" id="ARBA00022840"/>
    </source>
</evidence>
<gene>
    <name evidence="14" type="ORF">LEL_02698</name>
</gene>
<dbReference type="GO" id="GO:0005524">
    <property type="term" value="F:ATP binding"/>
    <property type="evidence" value="ECO:0007669"/>
    <property type="project" value="UniProtKB-KW"/>
</dbReference>
<proteinExistence type="predicted"/>
<evidence type="ECO:0000256" key="8">
    <source>
        <dbReference type="ARBA" id="ARBA00022827"/>
    </source>
</evidence>
<dbReference type="SUPFAM" id="SSF52402">
    <property type="entry name" value="Adenine nucleotide alpha hydrolases-like"/>
    <property type="match status" value="1"/>
</dbReference>
<dbReference type="Proteomes" id="UP000076881">
    <property type="component" value="Unassembled WGS sequence"/>
</dbReference>
<evidence type="ECO:0000256" key="2">
    <source>
        <dbReference type="ARBA" id="ARBA00012393"/>
    </source>
</evidence>
<evidence type="ECO:0000256" key="6">
    <source>
        <dbReference type="ARBA" id="ARBA00022695"/>
    </source>
</evidence>
<evidence type="ECO:0000256" key="1">
    <source>
        <dbReference type="ARBA" id="ARBA00004726"/>
    </source>
</evidence>
<dbReference type="EC" id="2.7.7.2" evidence="2"/>
<dbReference type="PANTHER" id="PTHR23293:SF9">
    <property type="entry name" value="FAD SYNTHASE"/>
    <property type="match status" value="1"/>
</dbReference>
<keyword evidence="4" id="KW-0288">FMN</keyword>
<name>A0A162K875_CORDF</name>
<accession>A0A162K875</accession>
<sequence length="270" mass="30238">MPSIQTNGAAHAEAANGGAPTLPAVCAELRRKVLAFLDTPAADETIKRTQEQTRISLQVVEEALKRYKFEELSLSYNGGKDCLCLLVLLLACLPTLTTVNKTSAPSPPDGSVPRIQAMYIAPPDPFPEMGEFVAQSTEEYHLDLKEYTMAMRPALDAYLAETPAVKAIFMGTRRTDPYSEHLEHFSPTDVGWPQFMRVNPMIDWHYVDIWIFLRQLEVPYCNLYNLGYTSLGGTSNTKPNPKLAMDAECSKFRPAYDLTRDEDERLGRGR</sequence>
<evidence type="ECO:0000313" key="14">
    <source>
        <dbReference type="EMBL" id="OAA79212.1"/>
    </source>
</evidence>
<dbReference type="Gene3D" id="3.40.50.620">
    <property type="entry name" value="HUPs"/>
    <property type="match status" value="1"/>
</dbReference>
<dbReference type="FunFam" id="3.40.50.620:FF:000187">
    <property type="entry name" value="Probable FAD synthetase"/>
    <property type="match status" value="1"/>
</dbReference>